<dbReference type="PANTHER" id="PTHR19325:SF575">
    <property type="entry name" value="LOCOMOTION-RELATED PROTEIN HIKARU GENKI"/>
    <property type="match status" value="1"/>
</dbReference>
<dbReference type="PANTHER" id="PTHR19325">
    <property type="entry name" value="COMPLEMENT COMPONENT-RELATED SUSHI DOMAIN-CONTAINING"/>
    <property type="match status" value="1"/>
</dbReference>
<keyword evidence="4" id="KW-0677">Repeat</keyword>
<feature type="transmembrane region" description="Helical" evidence="9">
    <location>
        <begin position="225"/>
        <end position="247"/>
    </location>
</feature>
<dbReference type="PROSITE" id="PS50923">
    <property type="entry name" value="SUSHI"/>
    <property type="match status" value="2"/>
</dbReference>
<feature type="transmembrane region" description="Helical" evidence="9">
    <location>
        <begin position="18"/>
        <end position="39"/>
    </location>
</feature>
<evidence type="ECO:0000313" key="11">
    <source>
        <dbReference type="EMBL" id="CAJ1374281.1"/>
    </source>
</evidence>
<feature type="transmembrane region" description="Helical" evidence="9">
    <location>
        <begin position="187"/>
        <end position="204"/>
    </location>
</feature>
<dbReference type="InterPro" id="IPR000436">
    <property type="entry name" value="Sushi_SCR_CCP_dom"/>
</dbReference>
<evidence type="ECO:0000256" key="6">
    <source>
        <dbReference type="ARBA" id="ARBA00023136"/>
    </source>
</evidence>
<dbReference type="SUPFAM" id="SSF57535">
    <property type="entry name" value="Complement control module/SCR domain"/>
    <property type="match status" value="4"/>
</dbReference>
<feature type="non-terminal residue" evidence="11">
    <location>
        <position position="986"/>
    </location>
</feature>
<evidence type="ECO:0000256" key="3">
    <source>
        <dbReference type="ARBA" id="ARBA00022692"/>
    </source>
</evidence>
<dbReference type="GO" id="GO:0016020">
    <property type="term" value="C:membrane"/>
    <property type="evidence" value="ECO:0007669"/>
    <property type="project" value="UniProtKB-SubCell"/>
</dbReference>
<comment type="subcellular location">
    <subcellularLocation>
        <location evidence="1">Membrane</location>
        <topology evidence="1">Multi-pass membrane protein</topology>
    </subcellularLocation>
</comment>
<feature type="transmembrane region" description="Helical" evidence="9">
    <location>
        <begin position="348"/>
        <end position="374"/>
    </location>
</feature>
<evidence type="ECO:0000256" key="9">
    <source>
        <dbReference type="SAM" id="Phobius"/>
    </source>
</evidence>
<accession>A0AA36MJN7</accession>
<evidence type="ECO:0000256" key="8">
    <source>
        <dbReference type="ARBA" id="ARBA00023180"/>
    </source>
</evidence>
<keyword evidence="3 9" id="KW-0812">Transmembrane</keyword>
<dbReference type="InterPro" id="IPR035976">
    <property type="entry name" value="Sushi/SCR/CCP_sf"/>
</dbReference>
<feature type="transmembrane region" description="Helical" evidence="9">
    <location>
        <begin position="321"/>
        <end position="342"/>
    </location>
</feature>
<dbReference type="Gene3D" id="2.10.70.10">
    <property type="entry name" value="Complement Module, domain 1"/>
    <property type="match status" value="4"/>
</dbReference>
<keyword evidence="6 9" id="KW-0472">Membrane</keyword>
<name>A0AA36MJN7_9DINO</name>
<keyword evidence="12" id="KW-1185">Reference proteome</keyword>
<feature type="domain" description="Sushi" evidence="10">
    <location>
        <begin position="566"/>
        <end position="626"/>
    </location>
</feature>
<dbReference type="Pfam" id="PF00084">
    <property type="entry name" value="Sushi"/>
    <property type="match status" value="2"/>
</dbReference>
<evidence type="ECO:0000256" key="2">
    <source>
        <dbReference type="ARBA" id="ARBA00022659"/>
    </source>
</evidence>
<evidence type="ECO:0000256" key="1">
    <source>
        <dbReference type="ARBA" id="ARBA00004141"/>
    </source>
</evidence>
<evidence type="ECO:0000256" key="5">
    <source>
        <dbReference type="ARBA" id="ARBA00022989"/>
    </source>
</evidence>
<evidence type="ECO:0000256" key="4">
    <source>
        <dbReference type="ARBA" id="ARBA00022737"/>
    </source>
</evidence>
<feature type="domain" description="Sushi" evidence="10">
    <location>
        <begin position="746"/>
        <end position="806"/>
    </location>
</feature>
<sequence length="986" mass="106913">FSSRRACHVLLGAPPATAAWAMATVIFAHFGASALAVVLRTQSRPFLRCVARCSACVQRFLCCREAPPKERSSGGLKWYWFHLACQVAFGVREFLLISQLRAWTWELVFVNAAVWLTIAIVTREVWCFSMVREGPEQRKVAVDGLLDMLLLPVNIIFFCAVCVRVLKLQPDTQMGRMVPVIIESGDIYEAFALWSVLVLFVKVVQAEMAGSHSNAMSSFRSFKSIALQGVKAWVFIQSAAVVLKLILQGLVAVYVPTFCYWASKTCTSCEKWYEDNVATALSAVTFLLCSFAIMFVFYFESGYRHHLEKTEPMWKFLGVKGIVSVTYFQWLVISALASPLHWSTTQVYLLHCLLYAFWMPLLATVHTFLAYPFYRFRSAEPELSPWLVAWLRTMDEAPAAPSDAAETPATPSVISSDSRMETLLDYQPSPFEARTVRLPEVSAPVSLAKLGFYAFLGLLASCASSKALLTMIPPQQQTPGPLRNISCAGQGDVAHFLQSRADLHFALLNHTAETWSSPGVAGAWLPLCAETQLGCAPGHFAGPSKPPQLGCSAQGVYTWQGSCSAISCGDPPRLPHASPRMHDIERQNWTYGVTIHYDCDKPGYRGDLQAVCNVTGTWVVSGACVEVTCGAPPEILHAAPLWDPGRGNVSTGMVVRYQCEEMYNGTPTASCGDDGMYMAAGRCRRECGAPPLVPHAAPRYNNSQVESGWFVGMSCPYVCDPGYHGYVTAVCGEAGNYTVSGACVPVSCSSPPRLPQATARMEDLRRQNFSLGSQVHYDCNAPRFQGRLLAECLASSRWNISGACTQVTCGEPPALPHAAALRENATAGTVVRYQCDQQYNGTPSATCGYDGHYVSSGRCRRLCGPPPTVPQASPKAAAGSAEGWLAGMGVDYACDPGLEGGITAMCTDAGNFSVEGSCRPASMLETNSLRRKLTGVSVGMGVENLFLLGGLGLFCYQRYRVVAQPTAAGNELAEGSAPICPESSGA</sequence>
<dbReference type="SMART" id="SM00032">
    <property type="entry name" value="CCP"/>
    <property type="match status" value="6"/>
</dbReference>
<evidence type="ECO:0000259" key="10">
    <source>
        <dbReference type="PROSITE" id="PS50923"/>
    </source>
</evidence>
<dbReference type="InterPro" id="IPR050350">
    <property type="entry name" value="Compl-Cell_Adhes-Reg"/>
</dbReference>
<keyword evidence="7" id="KW-1015">Disulfide bond</keyword>
<dbReference type="Pfam" id="PF03619">
    <property type="entry name" value="Solute_trans_a"/>
    <property type="match status" value="1"/>
</dbReference>
<protein>
    <recommendedName>
        <fullName evidence="10">Sushi domain-containing protein</fullName>
    </recommendedName>
</protein>
<comment type="caution">
    <text evidence="11">The sequence shown here is derived from an EMBL/GenBank/DDBJ whole genome shotgun (WGS) entry which is preliminary data.</text>
</comment>
<evidence type="ECO:0000256" key="7">
    <source>
        <dbReference type="ARBA" id="ARBA00023157"/>
    </source>
</evidence>
<organism evidence="11 12">
    <name type="scientific">Effrenium voratum</name>
    <dbReference type="NCBI Taxonomy" id="2562239"/>
    <lineage>
        <taxon>Eukaryota</taxon>
        <taxon>Sar</taxon>
        <taxon>Alveolata</taxon>
        <taxon>Dinophyceae</taxon>
        <taxon>Suessiales</taxon>
        <taxon>Symbiodiniaceae</taxon>
        <taxon>Effrenium</taxon>
    </lineage>
</organism>
<proteinExistence type="predicted"/>
<feature type="transmembrane region" description="Helical" evidence="9">
    <location>
        <begin position="144"/>
        <end position="167"/>
    </location>
</feature>
<dbReference type="AlphaFoldDB" id="A0AA36MJN7"/>
<dbReference type="InterPro" id="IPR005178">
    <property type="entry name" value="Ostalpha/TMEM184C"/>
</dbReference>
<dbReference type="CDD" id="cd00033">
    <property type="entry name" value="CCP"/>
    <property type="match status" value="2"/>
</dbReference>
<dbReference type="EMBL" id="CAUJNA010000239">
    <property type="protein sequence ID" value="CAJ1374281.1"/>
    <property type="molecule type" value="Genomic_DNA"/>
</dbReference>
<keyword evidence="2" id="KW-0768">Sushi</keyword>
<feature type="transmembrane region" description="Helical" evidence="9">
    <location>
        <begin position="103"/>
        <end position="123"/>
    </location>
</feature>
<keyword evidence="8" id="KW-0325">Glycoprotein</keyword>
<feature type="transmembrane region" description="Helical" evidence="9">
    <location>
        <begin position="280"/>
        <end position="300"/>
    </location>
</feature>
<reference evidence="11" key="1">
    <citation type="submission" date="2023-08" db="EMBL/GenBank/DDBJ databases">
        <authorList>
            <person name="Chen Y."/>
            <person name="Shah S."/>
            <person name="Dougan E. K."/>
            <person name="Thang M."/>
            <person name="Chan C."/>
        </authorList>
    </citation>
    <scope>NUCLEOTIDE SEQUENCE</scope>
</reference>
<gene>
    <name evidence="11" type="ORF">EVOR1521_LOCUS3869</name>
</gene>
<keyword evidence="5 9" id="KW-1133">Transmembrane helix</keyword>
<evidence type="ECO:0000313" key="12">
    <source>
        <dbReference type="Proteomes" id="UP001178507"/>
    </source>
</evidence>
<dbReference type="Proteomes" id="UP001178507">
    <property type="component" value="Unassembled WGS sequence"/>
</dbReference>